<comment type="caution">
    <text evidence="1">The sequence shown here is derived from an EMBL/GenBank/DDBJ whole genome shotgun (WGS) entry which is preliminary data.</text>
</comment>
<gene>
    <name evidence="1" type="ORF">S03H2_32998</name>
</gene>
<dbReference type="EMBL" id="BARU01020073">
    <property type="protein sequence ID" value="GAH60021.1"/>
    <property type="molecule type" value="Genomic_DNA"/>
</dbReference>
<sequence length="173" mass="20299">MSNNKESIKVYVDTCILSKLVWHATEEEQQKALDKICDYDCIKFVTSPITLEEFNKTPQAHIRVALRVYYKLINEIPNVNFIKFKGGWSFPWSFPKSYGTAVKDELYKKLEIIFIKKDIKHIYNAVKDNCEYFLTLDYKTILDKIKKDSVSIALKEICPDMQFVDPKTLLEKI</sequence>
<evidence type="ECO:0000313" key="1">
    <source>
        <dbReference type="EMBL" id="GAH60021.1"/>
    </source>
</evidence>
<protein>
    <recommendedName>
        <fullName evidence="2">PIN domain-containing protein</fullName>
    </recommendedName>
</protein>
<name>X1GQ71_9ZZZZ</name>
<dbReference type="AlphaFoldDB" id="X1GQ71"/>
<accession>X1GQ71</accession>
<evidence type="ECO:0008006" key="2">
    <source>
        <dbReference type="Google" id="ProtNLM"/>
    </source>
</evidence>
<reference evidence="1" key="1">
    <citation type="journal article" date="2014" name="Front. Microbiol.">
        <title>High frequency of phylogenetically diverse reductive dehalogenase-homologous genes in deep subseafloor sedimentary metagenomes.</title>
        <authorList>
            <person name="Kawai M."/>
            <person name="Futagami T."/>
            <person name="Toyoda A."/>
            <person name="Takaki Y."/>
            <person name="Nishi S."/>
            <person name="Hori S."/>
            <person name="Arai W."/>
            <person name="Tsubouchi T."/>
            <person name="Morono Y."/>
            <person name="Uchiyama I."/>
            <person name="Ito T."/>
            <person name="Fujiyama A."/>
            <person name="Inagaki F."/>
            <person name="Takami H."/>
        </authorList>
    </citation>
    <scope>NUCLEOTIDE SEQUENCE</scope>
    <source>
        <strain evidence="1">Expedition CK06-06</strain>
    </source>
</reference>
<organism evidence="1">
    <name type="scientific">marine sediment metagenome</name>
    <dbReference type="NCBI Taxonomy" id="412755"/>
    <lineage>
        <taxon>unclassified sequences</taxon>
        <taxon>metagenomes</taxon>
        <taxon>ecological metagenomes</taxon>
    </lineage>
</organism>
<proteinExistence type="predicted"/>